<evidence type="ECO:0000259" key="7">
    <source>
        <dbReference type="Pfam" id="PF02687"/>
    </source>
</evidence>
<comment type="subcellular location">
    <subcellularLocation>
        <location evidence="1">Cell membrane</location>
        <topology evidence="1">Multi-pass membrane protein</topology>
    </subcellularLocation>
</comment>
<feature type="domain" description="ABC3 transporter permease C-terminal" evidence="7">
    <location>
        <begin position="273"/>
        <end position="380"/>
    </location>
</feature>
<evidence type="ECO:0000256" key="1">
    <source>
        <dbReference type="ARBA" id="ARBA00004651"/>
    </source>
</evidence>
<dbReference type="Proteomes" id="UP001150830">
    <property type="component" value="Unassembled WGS sequence"/>
</dbReference>
<evidence type="ECO:0000313" key="8">
    <source>
        <dbReference type="EMBL" id="MCY0967232.1"/>
    </source>
</evidence>
<dbReference type="AlphaFoldDB" id="A0A9X3EGN4"/>
<evidence type="ECO:0000256" key="4">
    <source>
        <dbReference type="ARBA" id="ARBA00022989"/>
    </source>
</evidence>
<keyword evidence="4 6" id="KW-1133">Transmembrane helix</keyword>
<proteinExistence type="predicted"/>
<reference evidence="8" key="1">
    <citation type="submission" date="2022-11" db="EMBL/GenBank/DDBJ databases">
        <title>Parathalassolutuus dongxingensis gen. nov., sp. nov., a novel member of family Oceanospirillaceae isolated from a coastal shrimp pond in Guangxi, China.</title>
        <authorList>
            <person name="Chen H."/>
        </authorList>
    </citation>
    <scope>NUCLEOTIDE SEQUENCE</scope>
    <source>
        <strain evidence="8">G-43</strain>
    </source>
</reference>
<dbReference type="InterPro" id="IPR003838">
    <property type="entry name" value="ABC3_permease_C"/>
</dbReference>
<protein>
    <recommendedName>
        <fullName evidence="7">ABC3 transporter permease C-terminal domain-containing protein</fullName>
    </recommendedName>
</protein>
<keyword evidence="9" id="KW-1185">Reference proteome</keyword>
<evidence type="ECO:0000256" key="5">
    <source>
        <dbReference type="ARBA" id="ARBA00023136"/>
    </source>
</evidence>
<keyword evidence="2" id="KW-1003">Cell membrane</keyword>
<feature type="transmembrane region" description="Helical" evidence="6">
    <location>
        <begin position="709"/>
        <end position="737"/>
    </location>
</feature>
<dbReference type="InterPro" id="IPR038766">
    <property type="entry name" value="Membrane_comp_ABC_pdt"/>
</dbReference>
<feature type="transmembrane region" description="Helical" evidence="6">
    <location>
        <begin position="803"/>
        <end position="825"/>
    </location>
</feature>
<feature type="transmembrane region" description="Helical" evidence="6">
    <location>
        <begin position="36"/>
        <end position="56"/>
    </location>
</feature>
<dbReference type="PANTHER" id="PTHR30287">
    <property type="entry name" value="MEMBRANE COMPONENT OF PREDICTED ABC SUPERFAMILY METABOLITE UPTAKE TRANSPORTER"/>
    <property type="match status" value="1"/>
</dbReference>
<feature type="transmembrane region" description="Helical" evidence="6">
    <location>
        <begin position="404"/>
        <end position="424"/>
    </location>
</feature>
<accession>A0A9X3EGN4</accession>
<evidence type="ECO:0000256" key="6">
    <source>
        <dbReference type="SAM" id="Phobius"/>
    </source>
</evidence>
<comment type="caution">
    <text evidence="8">The sequence shown here is derived from an EMBL/GenBank/DDBJ whole genome shotgun (WGS) entry which is preliminary data.</text>
</comment>
<feature type="transmembrane region" description="Helical" evidence="6">
    <location>
        <begin position="270"/>
        <end position="294"/>
    </location>
</feature>
<sequence length="841" mass="90369">MAATSTSSGLVSRLSLVASARLALRLLWREARSGELTLILLALLIAVTSTTAIALFSARLELALNDKGGTWLGGDLRVRSTQPFAPDNLQKVSAVGLKHAETLSFPSVVMAGDNMTLASIKGVDAGYPLKARLLLLTPGATEPVLQSSGPGSGEAWVEPRLLALLNAKVGDALELGDRQFQVTGEILEESDRGGGFTALSPRMMVHLDDLAGSPLLGPGSRLRYQLLLAGDSAALKSLQADWQLSANEKFEDVENGNERMAASLQRARQYLSLASLLAVVLASVAVAVSARRYASRNFDVSALMRTFGLLRRDVLRVYVWQLVALGVAAALVGALLALVLQEAILALLTDVLPEQLPSAPLTAWMLGLSSGLVTLLGFGLPQILPLAAVPPLRVLRRDLAPVPLAGWLLTALALLALSLLLWVFTGNALLTLLVMGGGALLVLLLLLLLQFGIGRLHRLLQQRDLPLHWRFAWQHLSRNRQQTAGQVLAFGLTLQVMVVIALLRNDLLADWQASLPAQAPNVFALNIQSFEREPFAAALQQRGFVSARMYPMVPGRLLTINGKTIQELGLQDIGAIDRDLALTHDDQLPDSNRIVAGDWAVMAGSGQLSLEAGLAQRLGVKLGDQLQFRAGGVDFEATVSSLREVDWTSLSPNFFMMFSADLMASLPASYITSFYVPADQQAALTSLIREFPAVNVLDMQALLTQLHSLLAQVGLAIELILAVVLLAAVLVMVSALLASLRERLQEGALLRTLGASSRMIRRAQLSEFSLLGAMAAVLALLAAEALCWALYRQVLDIPWSGLGWIWLWLPLVASIGLAMVGTLMLRRTVTVAPVIVLRELA</sequence>
<dbReference type="PANTHER" id="PTHR30287:SF1">
    <property type="entry name" value="INNER MEMBRANE PROTEIN"/>
    <property type="match status" value="1"/>
</dbReference>
<dbReference type="RefSeq" id="WP_283175435.1">
    <property type="nucleotide sequence ID" value="NZ_JAPNOA010000059.1"/>
</dbReference>
<dbReference type="Pfam" id="PF02687">
    <property type="entry name" value="FtsX"/>
    <property type="match status" value="2"/>
</dbReference>
<dbReference type="EMBL" id="JAPNOA010000059">
    <property type="protein sequence ID" value="MCY0967232.1"/>
    <property type="molecule type" value="Genomic_DNA"/>
</dbReference>
<feature type="domain" description="ABC3 transporter permease C-terminal" evidence="7">
    <location>
        <begin position="719"/>
        <end position="824"/>
    </location>
</feature>
<feature type="transmembrane region" description="Helical" evidence="6">
    <location>
        <begin position="430"/>
        <end position="453"/>
    </location>
</feature>
<evidence type="ECO:0000313" key="9">
    <source>
        <dbReference type="Proteomes" id="UP001150830"/>
    </source>
</evidence>
<keyword evidence="5 6" id="KW-0472">Membrane</keyword>
<evidence type="ECO:0000256" key="3">
    <source>
        <dbReference type="ARBA" id="ARBA00022692"/>
    </source>
</evidence>
<feature type="transmembrane region" description="Helical" evidence="6">
    <location>
        <begin position="315"/>
        <end position="341"/>
    </location>
</feature>
<feature type="transmembrane region" description="Helical" evidence="6">
    <location>
        <begin position="768"/>
        <end position="791"/>
    </location>
</feature>
<organism evidence="8 9">
    <name type="scientific">Parathalassolituus penaei</name>
    <dbReference type="NCBI Taxonomy" id="2997323"/>
    <lineage>
        <taxon>Bacteria</taxon>
        <taxon>Pseudomonadati</taxon>
        <taxon>Pseudomonadota</taxon>
        <taxon>Gammaproteobacteria</taxon>
        <taxon>Oceanospirillales</taxon>
        <taxon>Oceanospirillaceae</taxon>
        <taxon>Parathalassolituus</taxon>
    </lineage>
</organism>
<keyword evidence="3 6" id="KW-0812">Transmembrane</keyword>
<dbReference type="GO" id="GO:0005886">
    <property type="term" value="C:plasma membrane"/>
    <property type="evidence" value="ECO:0007669"/>
    <property type="project" value="UniProtKB-SubCell"/>
</dbReference>
<evidence type="ECO:0000256" key="2">
    <source>
        <dbReference type="ARBA" id="ARBA00022475"/>
    </source>
</evidence>
<feature type="transmembrane region" description="Helical" evidence="6">
    <location>
        <begin position="361"/>
        <end position="384"/>
    </location>
</feature>
<gene>
    <name evidence="8" type="ORF">OUO13_18800</name>
</gene>
<name>A0A9X3EGN4_9GAMM</name>